<feature type="non-terminal residue" evidence="2">
    <location>
        <position position="1"/>
    </location>
</feature>
<gene>
    <name evidence="2" type="ORF">EWB00_009348</name>
</gene>
<organism evidence="2 3">
    <name type="scientific">Schistosoma japonicum</name>
    <name type="common">Blood fluke</name>
    <dbReference type="NCBI Taxonomy" id="6182"/>
    <lineage>
        <taxon>Eukaryota</taxon>
        <taxon>Metazoa</taxon>
        <taxon>Spiralia</taxon>
        <taxon>Lophotrochozoa</taxon>
        <taxon>Platyhelminthes</taxon>
        <taxon>Trematoda</taxon>
        <taxon>Digenea</taxon>
        <taxon>Strigeidida</taxon>
        <taxon>Schistosomatoidea</taxon>
        <taxon>Schistosomatidae</taxon>
        <taxon>Schistosoma</taxon>
    </lineage>
</organism>
<evidence type="ECO:0000256" key="1">
    <source>
        <dbReference type="SAM" id="MobiDB-lite"/>
    </source>
</evidence>
<dbReference type="Proteomes" id="UP000311919">
    <property type="component" value="Unassembled WGS sequence"/>
</dbReference>
<dbReference type="EMBL" id="SKCS01000055">
    <property type="protein sequence ID" value="TNN19094.1"/>
    <property type="molecule type" value="Genomic_DNA"/>
</dbReference>
<name>A0A4Z2DRC4_SCHJA</name>
<keyword evidence="3" id="KW-1185">Reference proteome</keyword>
<evidence type="ECO:0000313" key="3">
    <source>
        <dbReference type="Proteomes" id="UP000311919"/>
    </source>
</evidence>
<feature type="region of interest" description="Disordered" evidence="1">
    <location>
        <begin position="107"/>
        <end position="140"/>
    </location>
</feature>
<proteinExistence type="predicted"/>
<dbReference type="AlphaFoldDB" id="A0A4Z2DRC4"/>
<accession>A0A4Z2DRC4</accession>
<feature type="compositionally biased region" description="Polar residues" evidence="1">
    <location>
        <begin position="107"/>
        <end position="133"/>
    </location>
</feature>
<protein>
    <submittedName>
        <fullName evidence="2">Uncharacterized protein</fullName>
    </submittedName>
</protein>
<reference evidence="2 3" key="1">
    <citation type="submission" date="2019-03" db="EMBL/GenBank/DDBJ databases">
        <title>An improved genome assembly of the fluke Schistosoma japonicum.</title>
        <authorList>
            <person name="Hu W."/>
            <person name="Luo F."/>
            <person name="Yin M."/>
            <person name="Mo X."/>
            <person name="Sun C."/>
            <person name="Wu Q."/>
            <person name="Zhu B."/>
            <person name="Xiang M."/>
            <person name="Wang J."/>
            <person name="Wang Y."/>
            <person name="Zhang T."/>
            <person name="Xu B."/>
            <person name="Zheng H."/>
            <person name="Feng Z."/>
        </authorList>
    </citation>
    <scope>NUCLEOTIDE SEQUENCE [LARGE SCALE GENOMIC DNA]</scope>
    <source>
        <strain evidence="2">HuSjv2</strain>
        <tissue evidence="2">Worms</tissue>
    </source>
</reference>
<evidence type="ECO:0000313" key="2">
    <source>
        <dbReference type="EMBL" id="TNN19094.1"/>
    </source>
</evidence>
<comment type="caution">
    <text evidence="2">The sequence shown here is derived from an EMBL/GenBank/DDBJ whole genome shotgun (WGS) entry which is preliminary data.</text>
</comment>
<sequence length="140" mass="15584">RLSNNELISTKNPSAIEVGRRSRTINSSCNVLVRNFPQSGLLYNSPNTETPNLPMFEMSSQTSITKDNFSSLEDLLQRSPKSSHFEKDELTENEGSLLVKQIVQSISDKSDDSWNTDSSENGSSKTPLVNSKHGQLIHLM</sequence>